<feature type="repeat" description="ANK" evidence="3">
    <location>
        <begin position="494"/>
        <end position="526"/>
    </location>
</feature>
<gene>
    <name evidence="5" type="ORF">BDV96DRAFT_112751</name>
</gene>
<feature type="repeat" description="ANK" evidence="3">
    <location>
        <begin position="427"/>
        <end position="459"/>
    </location>
</feature>
<proteinExistence type="predicted"/>
<feature type="region of interest" description="Disordered" evidence="4">
    <location>
        <begin position="174"/>
        <end position="203"/>
    </location>
</feature>
<evidence type="ECO:0000313" key="5">
    <source>
        <dbReference type="EMBL" id="KAF2114253.1"/>
    </source>
</evidence>
<dbReference type="PANTHER" id="PTHR24198">
    <property type="entry name" value="ANKYRIN REPEAT AND PROTEIN KINASE DOMAIN-CONTAINING PROTEIN"/>
    <property type="match status" value="1"/>
</dbReference>
<feature type="repeat" description="ANK" evidence="3">
    <location>
        <begin position="393"/>
        <end position="425"/>
    </location>
</feature>
<name>A0A6A5Z5G4_9PLEO</name>
<dbReference type="AlphaFoldDB" id="A0A6A5Z5G4"/>
<evidence type="ECO:0000256" key="4">
    <source>
        <dbReference type="SAM" id="MobiDB-lite"/>
    </source>
</evidence>
<evidence type="ECO:0000256" key="3">
    <source>
        <dbReference type="PROSITE-ProRule" id="PRU00023"/>
    </source>
</evidence>
<keyword evidence="6" id="KW-1185">Reference proteome</keyword>
<dbReference type="PROSITE" id="PS50088">
    <property type="entry name" value="ANK_REPEAT"/>
    <property type="match status" value="7"/>
</dbReference>
<feature type="compositionally biased region" description="Low complexity" evidence="4">
    <location>
        <begin position="175"/>
        <end position="191"/>
    </location>
</feature>
<evidence type="ECO:0000256" key="2">
    <source>
        <dbReference type="ARBA" id="ARBA00023043"/>
    </source>
</evidence>
<feature type="repeat" description="ANK" evidence="3">
    <location>
        <begin position="585"/>
        <end position="617"/>
    </location>
</feature>
<dbReference type="PROSITE" id="PS50297">
    <property type="entry name" value="ANK_REP_REGION"/>
    <property type="match status" value="6"/>
</dbReference>
<keyword evidence="2 3" id="KW-0040">ANK repeat</keyword>
<feature type="region of interest" description="Disordered" evidence="4">
    <location>
        <begin position="933"/>
        <end position="970"/>
    </location>
</feature>
<organism evidence="5 6">
    <name type="scientific">Lophiotrema nucula</name>
    <dbReference type="NCBI Taxonomy" id="690887"/>
    <lineage>
        <taxon>Eukaryota</taxon>
        <taxon>Fungi</taxon>
        <taxon>Dikarya</taxon>
        <taxon>Ascomycota</taxon>
        <taxon>Pezizomycotina</taxon>
        <taxon>Dothideomycetes</taxon>
        <taxon>Pleosporomycetidae</taxon>
        <taxon>Pleosporales</taxon>
        <taxon>Lophiotremataceae</taxon>
        <taxon>Lophiotrema</taxon>
    </lineage>
</organism>
<dbReference type="InterPro" id="IPR036770">
    <property type="entry name" value="Ankyrin_rpt-contain_sf"/>
</dbReference>
<dbReference type="Pfam" id="PF12796">
    <property type="entry name" value="Ank_2"/>
    <property type="match status" value="5"/>
</dbReference>
<dbReference type="InterPro" id="IPR002110">
    <property type="entry name" value="Ankyrin_rpt"/>
</dbReference>
<dbReference type="SUPFAM" id="SSF48403">
    <property type="entry name" value="Ankyrin repeat"/>
    <property type="match status" value="2"/>
</dbReference>
<dbReference type="OrthoDB" id="426293at2759"/>
<sequence length="970" mass="105240">MPPKKETSIDLCSRVTVLGNTISIRMLEYLSSTKSPIHGFQPLATQFMDLSRDLWSIEAGLTEAQRTRKHFPPEMTSELDRRFRIINDEFMVLNQMMLKFLDNQKKSGFMKGFRMMFADTDVDKMRTTLSKSHEALQMSSAMFRWSLGDAKADASIGIGYTGLAAALARLNDGKSSSLSPMQPLQPQPAASHVPSDLPTPPPETALPAIPVSLGPKSSNHNLHPQDEILTPVRSFDAPRAFRANSARSSERSVRGTVYHGNGHGSGTYRTDRTESAYEDEYMSPTLIEEQVMGLELEDSYPNAGIYRKADPHVTTHWSPRESAGSKAAGGKAAMVNAVEHKNHRLLQQLLNGGARADARVEAGMLRTAVQNRDLESIHLLLQFGADANGLDKDGFTPLFTATQVSYSEGAKLLLRHNADVNMSAGPESETPFSLAASENRIDFVQMYLKQGGDANLIMASGSTALVKAMNKTASPQLVELLLSTGADPNAKDGEGATALFTAIQANRVDLMAILLDHGADPNLPAPKHPLWPSTYKPKALQLLLSRGASPKKAPGVMELASSLKKMESISILINAGVSPNIKKDGVYTPLCSAIRDNSADIVTYLLENGADPNLPASEYPAFKCLTHHRTHFLPQLVAAGVNLNEPKGIIEAAVANNEKDALVYLIDQGVSPNDKAPQGATALTTAIKEGRIEFVDLLLKKGADPAIRGHDWPLCMAVKQPAILRKLLAKTPNPRAFRGVIEMAVVANQLESIQLLLQAGVSVEDKNCGVFSPLTTAIREYHKHIVRYLLDEAGADVNAPGEHLPLVKALRRYQFHDNDTEIISMLLARGADINLMHRGWNPVLQAVENGDAHVLKMLIEKGGPVDLQLKDESGRAVIDIVTERGWEEGMSLLFPNASGSASPSGAVAGGVAGGRQSTFRMSDWRWISAAVEKGENEDDEGVKVVRGNGEPLRAKTVRGRPRGDSNVLGR</sequence>
<keyword evidence="1" id="KW-0677">Repeat</keyword>
<feature type="region of interest" description="Disordered" evidence="4">
    <location>
        <begin position="242"/>
        <end position="270"/>
    </location>
</feature>
<dbReference type="EMBL" id="ML977326">
    <property type="protein sequence ID" value="KAF2114253.1"/>
    <property type="molecule type" value="Genomic_DNA"/>
</dbReference>
<feature type="repeat" description="ANK" evidence="3">
    <location>
        <begin position="678"/>
        <end position="710"/>
    </location>
</feature>
<dbReference type="Proteomes" id="UP000799770">
    <property type="component" value="Unassembled WGS sequence"/>
</dbReference>
<dbReference type="SMART" id="SM00248">
    <property type="entry name" value="ANK"/>
    <property type="match status" value="13"/>
</dbReference>
<evidence type="ECO:0000313" key="6">
    <source>
        <dbReference type="Proteomes" id="UP000799770"/>
    </source>
</evidence>
<accession>A0A6A5Z5G4</accession>
<feature type="repeat" description="ANK" evidence="3">
    <location>
        <begin position="838"/>
        <end position="870"/>
    </location>
</feature>
<dbReference type="Gene3D" id="1.25.40.20">
    <property type="entry name" value="Ankyrin repeat-containing domain"/>
    <property type="match status" value="3"/>
</dbReference>
<reference evidence="5" key="1">
    <citation type="journal article" date="2020" name="Stud. Mycol.">
        <title>101 Dothideomycetes genomes: a test case for predicting lifestyles and emergence of pathogens.</title>
        <authorList>
            <person name="Haridas S."/>
            <person name="Albert R."/>
            <person name="Binder M."/>
            <person name="Bloem J."/>
            <person name="Labutti K."/>
            <person name="Salamov A."/>
            <person name="Andreopoulos B."/>
            <person name="Baker S."/>
            <person name="Barry K."/>
            <person name="Bills G."/>
            <person name="Bluhm B."/>
            <person name="Cannon C."/>
            <person name="Castanera R."/>
            <person name="Culley D."/>
            <person name="Daum C."/>
            <person name="Ezra D."/>
            <person name="Gonzalez J."/>
            <person name="Henrissat B."/>
            <person name="Kuo A."/>
            <person name="Liang C."/>
            <person name="Lipzen A."/>
            <person name="Lutzoni F."/>
            <person name="Magnuson J."/>
            <person name="Mondo S."/>
            <person name="Nolan M."/>
            <person name="Ohm R."/>
            <person name="Pangilinan J."/>
            <person name="Park H.-J."/>
            <person name="Ramirez L."/>
            <person name="Alfaro M."/>
            <person name="Sun H."/>
            <person name="Tritt A."/>
            <person name="Yoshinaga Y."/>
            <person name="Zwiers L.-H."/>
            <person name="Turgeon B."/>
            <person name="Goodwin S."/>
            <person name="Spatafora J."/>
            <person name="Crous P."/>
            <person name="Grigoriev I."/>
        </authorList>
    </citation>
    <scope>NUCLEOTIDE SEQUENCE</scope>
    <source>
        <strain evidence="5">CBS 627.86</strain>
    </source>
</reference>
<evidence type="ECO:0000256" key="1">
    <source>
        <dbReference type="ARBA" id="ARBA00022737"/>
    </source>
</evidence>
<feature type="repeat" description="ANK" evidence="3">
    <location>
        <begin position="460"/>
        <end position="493"/>
    </location>
</feature>
<dbReference type="PANTHER" id="PTHR24198:SF165">
    <property type="entry name" value="ANKYRIN REPEAT-CONTAINING PROTEIN-RELATED"/>
    <property type="match status" value="1"/>
</dbReference>
<protein>
    <submittedName>
        <fullName evidence="5">Ankyrin repeat-containing domain protein</fullName>
    </submittedName>
</protein>